<dbReference type="Pfam" id="PF00122">
    <property type="entry name" value="E1-E2_ATPase"/>
    <property type="match status" value="1"/>
</dbReference>
<feature type="domain" description="P-type ATPase A" evidence="10">
    <location>
        <begin position="87"/>
        <end position="186"/>
    </location>
</feature>
<dbReference type="InterPro" id="IPR023299">
    <property type="entry name" value="ATPase_P-typ_cyto_dom_N"/>
</dbReference>
<dbReference type="InterPro" id="IPR051014">
    <property type="entry name" value="Cation_Transport_ATPase_IB"/>
</dbReference>
<dbReference type="InterPro" id="IPR059000">
    <property type="entry name" value="ATPase_P-type_domA"/>
</dbReference>
<evidence type="ECO:0000256" key="5">
    <source>
        <dbReference type="ARBA" id="ARBA00022989"/>
    </source>
</evidence>
<keyword evidence="6 9" id="KW-0472">Membrane</keyword>
<dbReference type="GO" id="GO:0016887">
    <property type="term" value="F:ATP hydrolysis activity"/>
    <property type="evidence" value="ECO:0007669"/>
    <property type="project" value="InterPro"/>
</dbReference>
<keyword evidence="9" id="KW-1003">Cell membrane</keyword>
<dbReference type="Gene3D" id="3.40.1110.10">
    <property type="entry name" value="Calcium-transporting ATPase, cytoplasmic domain N"/>
    <property type="match status" value="1"/>
</dbReference>
<dbReference type="SUPFAM" id="SSF81665">
    <property type="entry name" value="Calcium ATPase, transmembrane domain M"/>
    <property type="match status" value="1"/>
</dbReference>
<dbReference type="SUPFAM" id="SSF81653">
    <property type="entry name" value="Calcium ATPase, transduction domain A"/>
    <property type="match status" value="1"/>
</dbReference>
<feature type="transmembrane region" description="Helical" evidence="9">
    <location>
        <begin position="227"/>
        <end position="249"/>
    </location>
</feature>
<dbReference type="NCBIfam" id="TIGR01494">
    <property type="entry name" value="ATPase_P-type"/>
    <property type="match status" value="1"/>
</dbReference>
<feature type="transmembrane region" description="Helical" evidence="9">
    <location>
        <begin position="37"/>
        <end position="62"/>
    </location>
</feature>
<evidence type="ECO:0000256" key="6">
    <source>
        <dbReference type="ARBA" id="ARBA00023136"/>
    </source>
</evidence>
<dbReference type="InterPro" id="IPR008250">
    <property type="entry name" value="ATPase_P-typ_transduc_dom_A_sf"/>
</dbReference>
<proteinExistence type="inferred from homology"/>
<dbReference type="Proteomes" id="UP000051733">
    <property type="component" value="Unassembled WGS sequence"/>
</dbReference>
<feature type="transmembrane region" description="Helical" evidence="9">
    <location>
        <begin position="524"/>
        <end position="543"/>
    </location>
</feature>
<dbReference type="EC" id="7.2.2.21" evidence="7"/>
<comment type="similarity">
    <text evidence="2 9">Belongs to the cation transport ATPase (P-type) (TC 3.A.3) family. Type IB subfamily.</text>
</comment>
<feature type="transmembrane region" description="Helical" evidence="9">
    <location>
        <begin position="202"/>
        <end position="221"/>
    </location>
</feature>
<dbReference type="AlphaFoldDB" id="A0A0R2AD83"/>
<dbReference type="PRINTS" id="PR00119">
    <property type="entry name" value="CATATPASE"/>
</dbReference>
<evidence type="ECO:0000313" key="12">
    <source>
        <dbReference type="Proteomes" id="UP000051733"/>
    </source>
</evidence>
<reference evidence="11 12" key="1">
    <citation type="journal article" date="2015" name="Genome Announc.">
        <title>Expanding the biotechnology potential of lactobacilli through comparative genomics of 213 strains and associated genera.</title>
        <authorList>
            <person name="Sun Z."/>
            <person name="Harris H.M."/>
            <person name="McCann A."/>
            <person name="Guo C."/>
            <person name="Argimon S."/>
            <person name="Zhang W."/>
            <person name="Yang X."/>
            <person name="Jeffery I.B."/>
            <person name="Cooney J.C."/>
            <person name="Kagawa T.F."/>
            <person name="Liu W."/>
            <person name="Song Y."/>
            <person name="Salvetti E."/>
            <person name="Wrobel A."/>
            <person name="Rasinkangas P."/>
            <person name="Parkhill J."/>
            <person name="Rea M.C."/>
            <person name="O'Sullivan O."/>
            <person name="Ritari J."/>
            <person name="Douillard F.P."/>
            <person name="Paul Ross R."/>
            <person name="Yang R."/>
            <person name="Briner A.E."/>
            <person name="Felis G.E."/>
            <person name="de Vos W.M."/>
            <person name="Barrangou R."/>
            <person name="Klaenhammer T.R."/>
            <person name="Caufield P.W."/>
            <person name="Cui Y."/>
            <person name="Zhang H."/>
            <person name="O'Toole P.W."/>
        </authorList>
    </citation>
    <scope>NUCLEOTIDE SEQUENCE [LARGE SCALE GENOMIC DNA]</scope>
    <source>
        <strain evidence="11 12">DSM 20634</strain>
    </source>
</reference>
<dbReference type="InterPro" id="IPR036412">
    <property type="entry name" value="HAD-like_sf"/>
</dbReference>
<dbReference type="PROSITE" id="PS00154">
    <property type="entry name" value="ATPASE_E1_E2"/>
    <property type="match status" value="1"/>
</dbReference>
<evidence type="ECO:0000256" key="9">
    <source>
        <dbReference type="RuleBase" id="RU362081"/>
    </source>
</evidence>
<dbReference type="NCBIfam" id="TIGR01512">
    <property type="entry name" value="ATPase-IB2_Cd"/>
    <property type="match status" value="1"/>
</dbReference>
<dbReference type="PRINTS" id="PR00120">
    <property type="entry name" value="HATPASE"/>
</dbReference>
<evidence type="ECO:0000256" key="3">
    <source>
        <dbReference type="ARBA" id="ARBA00022539"/>
    </source>
</evidence>
<dbReference type="NCBIfam" id="TIGR01525">
    <property type="entry name" value="ATPase-IB_hvy"/>
    <property type="match status" value="1"/>
</dbReference>
<evidence type="ECO:0000259" key="10">
    <source>
        <dbReference type="Pfam" id="PF00122"/>
    </source>
</evidence>
<dbReference type="InterPro" id="IPR018303">
    <property type="entry name" value="ATPase_P-typ_P_site"/>
</dbReference>
<evidence type="ECO:0000313" key="11">
    <source>
        <dbReference type="EMBL" id="KRM61737.1"/>
    </source>
</evidence>
<dbReference type="GO" id="GO:0008551">
    <property type="term" value="F:P-type cadmium transporter activity"/>
    <property type="evidence" value="ECO:0007669"/>
    <property type="project" value="UniProtKB-EC"/>
</dbReference>
<dbReference type="Pfam" id="PF00702">
    <property type="entry name" value="Hydrolase"/>
    <property type="match status" value="1"/>
</dbReference>
<keyword evidence="9" id="KW-0479">Metal-binding</keyword>
<evidence type="ECO:0000256" key="8">
    <source>
        <dbReference type="ARBA" id="ARBA00049338"/>
    </source>
</evidence>
<dbReference type="Gene3D" id="2.70.150.10">
    <property type="entry name" value="Calcium-transporting ATPase, cytoplasmic transduction domain A"/>
    <property type="match status" value="1"/>
</dbReference>
<evidence type="ECO:0000256" key="7">
    <source>
        <dbReference type="ARBA" id="ARBA00039103"/>
    </source>
</evidence>
<keyword evidence="12" id="KW-1185">Reference proteome</keyword>
<comment type="caution">
    <text evidence="11">The sequence shown here is derived from an EMBL/GenBank/DDBJ whole genome shotgun (WGS) entry which is preliminary data.</text>
</comment>
<keyword evidence="3" id="KW-0104">Cadmium</keyword>
<evidence type="ECO:0000256" key="4">
    <source>
        <dbReference type="ARBA" id="ARBA00022692"/>
    </source>
</evidence>
<dbReference type="GO" id="GO:0005524">
    <property type="term" value="F:ATP binding"/>
    <property type="evidence" value="ECO:0007669"/>
    <property type="project" value="UniProtKB-UniRule"/>
</dbReference>
<keyword evidence="9" id="KW-0067">ATP-binding</keyword>
<accession>A0A0R2AD83</accession>
<feature type="transmembrane region" description="Helical" evidence="9">
    <location>
        <begin position="7"/>
        <end position="25"/>
    </location>
</feature>
<dbReference type="PANTHER" id="PTHR48085">
    <property type="entry name" value="CADMIUM/ZINC-TRANSPORTING ATPASE HMA2-RELATED"/>
    <property type="match status" value="1"/>
</dbReference>
<dbReference type="InterPro" id="IPR023298">
    <property type="entry name" value="ATPase_P-typ_TM_dom_sf"/>
</dbReference>
<keyword evidence="5 9" id="KW-1133">Transmembrane helix</keyword>
<dbReference type="InterPro" id="IPR001757">
    <property type="entry name" value="P_typ_ATPase"/>
</dbReference>
<dbReference type="GO" id="GO:0005886">
    <property type="term" value="C:plasma membrane"/>
    <property type="evidence" value="ECO:0007669"/>
    <property type="project" value="UniProtKB-SubCell"/>
</dbReference>
<gene>
    <name evidence="11" type="ORF">FC26_GL001302</name>
</gene>
<name>A0A0R2AD83_9LACO</name>
<dbReference type="Gene3D" id="3.40.50.1000">
    <property type="entry name" value="HAD superfamily/HAD-like"/>
    <property type="match status" value="1"/>
</dbReference>
<dbReference type="PANTHER" id="PTHR48085:SF5">
    <property type="entry name" value="CADMIUM_ZINC-TRANSPORTING ATPASE HMA4-RELATED"/>
    <property type="match status" value="1"/>
</dbReference>
<evidence type="ECO:0000256" key="1">
    <source>
        <dbReference type="ARBA" id="ARBA00004141"/>
    </source>
</evidence>
<comment type="catalytic activity">
    <reaction evidence="8">
        <text>Cd(2+)(in) + ATP + H2O = Cd(2+)(out) + ADP + phosphate + H(+)</text>
        <dbReference type="Rhea" id="RHEA:12132"/>
        <dbReference type="ChEBI" id="CHEBI:15377"/>
        <dbReference type="ChEBI" id="CHEBI:15378"/>
        <dbReference type="ChEBI" id="CHEBI:30616"/>
        <dbReference type="ChEBI" id="CHEBI:43474"/>
        <dbReference type="ChEBI" id="CHEBI:48775"/>
        <dbReference type="ChEBI" id="CHEBI:456216"/>
        <dbReference type="EC" id="7.2.2.21"/>
    </reaction>
</comment>
<organism evidence="11 12">
    <name type="scientific">Paucilactobacillus vaccinostercus DSM 20634</name>
    <dbReference type="NCBI Taxonomy" id="1423813"/>
    <lineage>
        <taxon>Bacteria</taxon>
        <taxon>Bacillati</taxon>
        <taxon>Bacillota</taxon>
        <taxon>Bacilli</taxon>
        <taxon>Lactobacillales</taxon>
        <taxon>Lactobacillaceae</taxon>
        <taxon>Paucilactobacillus</taxon>
    </lineage>
</organism>
<dbReference type="STRING" id="1423813.FC26_GL001302"/>
<dbReference type="SUPFAM" id="SSF56784">
    <property type="entry name" value="HAD-like"/>
    <property type="match status" value="1"/>
</dbReference>
<dbReference type="CDD" id="cd07544">
    <property type="entry name" value="P-type_ATPase_HM"/>
    <property type="match status" value="1"/>
</dbReference>
<sequence length="584" mass="62108">METYGRWLVTIASSLVALSMFVDMIKTLKSGKYGIDLLAILAIGATLLVGEYWASLVVLIMLTGGDSLEDYATKKAGQELKSLLDNSPQFAHRISGDQLVDIHVDDVAVNDHLIIKPGELVPVDGKLIAGQSTFDESSLTGESHPISKNVGAPVMSGSVNGDATVTIIAEKKAADSEYQAIIELVKSSETQPAHFVRMADRYAVPFTAIAIIIAIGAWLISGDPVRIAEVLVVASPCPLILAAPIALVAGMSRTSKNGIIVKTGTTIEKLAQAQSAAFDKTGTLTRGRLEVDTIHAETPWNQEQLLLLAASAEQHSGHILARSLVSYLGPDVLQPVTNLKEVTAQGVEGQVVGKMIRVGKLKYVTDQPIKSLSRTAVYVSINDQFAGWITFLDQLRPETPATLTELKQLGLQRLVMLTGDQSQIAHEIGNTLPLDEIHGNLLPADKIQILRSVKTDYNPIIMVGDGVNDAPSLTAADVGIAMGEHGATAASQSADVVILKDDLSKVAAAVAIGQDTMRITKIDVITGIVILIILMAIAATGVIPALIGALFQEVVDLITILLALRAKNGSRTSRQKLAEIATFR</sequence>
<dbReference type="InterPro" id="IPR023214">
    <property type="entry name" value="HAD_sf"/>
</dbReference>
<dbReference type="EMBL" id="AYYY01000021">
    <property type="protein sequence ID" value="KRM61737.1"/>
    <property type="molecule type" value="Genomic_DNA"/>
</dbReference>
<dbReference type="InterPro" id="IPR027256">
    <property type="entry name" value="P-typ_ATPase_IB"/>
</dbReference>
<dbReference type="PATRIC" id="fig|1423813.3.peg.1327"/>
<protein>
    <recommendedName>
        <fullName evidence="7">Cd(2+)-exporting ATPase</fullName>
        <ecNumber evidence="7">7.2.2.21</ecNumber>
    </recommendedName>
</protein>
<keyword evidence="9" id="KW-0547">Nucleotide-binding</keyword>
<comment type="subcellular location">
    <subcellularLocation>
        <location evidence="9">Cell membrane</location>
    </subcellularLocation>
    <subcellularLocation>
        <location evidence="1">Membrane</location>
        <topology evidence="1">Multi-pass membrane protein</topology>
    </subcellularLocation>
</comment>
<evidence type="ECO:0000256" key="2">
    <source>
        <dbReference type="ARBA" id="ARBA00006024"/>
    </source>
</evidence>
<keyword evidence="4 9" id="KW-0812">Transmembrane</keyword>
<dbReference type="GO" id="GO:0046872">
    <property type="term" value="F:metal ion binding"/>
    <property type="evidence" value="ECO:0007669"/>
    <property type="project" value="UniProtKB-KW"/>
</dbReference>